<feature type="binding site" evidence="6">
    <location>
        <position position="132"/>
    </location>
    <ligand>
        <name>Zn(2+)</name>
        <dbReference type="ChEBI" id="CHEBI:29105"/>
        <label>1</label>
        <note>catalytic</note>
    </ligand>
</feature>
<dbReference type="Pfam" id="PF07998">
    <property type="entry name" value="Peptidase_M54"/>
    <property type="match status" value="1"/>
</dbReference>
<feature type="active site" description="Proton acceptor" evidence="6">
    <location>
        <position position="133"/>
    </location>
</feature>
<keyword evidence="2 6" id="KW-0479">Metal-binding</keyword>
<dbReference type="KEGG" id="hbu:Hbut_0618"/>
<dbReference type="AlphaFoldDB" id="A2BKG5"/>
<dbReference type="SUPFAM" id="SSF55486">
    <property type="entry name" value="Metalloproteases ('zincins'), catalytic domain"/>
    <property type="match status" value="1"/>
</dbReference>
<keyword evidence="1 6" id="KW-0645">Protease</keyword>
<reference evidence="7 8" key="1">
    <citation type="journal article" date="2007" name="Archaea">
        <title>The genome of Hyperthermus butylicus: a sulfur-reducing, peptide fermenting, neutrophilic Crenarchaeote growing up to 108 degrees C.</title>
        <authorList>
            <person name="Brugger K."/>
            <person name="Chen L."/>
            <person name="Stark M."/>
            <person name="Zibat A."/>
            <person name="Redder P."/>
            <person name="Ruepp A."/>
            <person name="Awayez M."/>
            <person name="She Q."/>
            <person name="Garrett R.A."/>
            <person name="Klenk H.P."/>
        </authorList>
    </citation>
    <scope>NUCLEOTIDE SEQUENCE [LARGE SCALE GENOMIC DNA]</scope>
    <source>
        <strain evidence="8">DSM 5456 / JCM 9403 / PLM1-5</strain>
    </source>
</reference>
<dbReference type="Proteomes" id="UP000002593">
    <property type="component" value="Chromosome"/>
</dbReference>
<dbReference type="EC" id="3.4.-.-" evidence="6"/>
<dbReference type="HOGENOM" id="CLU_108521_2_0_2"/>
<feature type="binding site" evidence="6">
    <location>
        <position position="148"/>
    </location>
    <ligand>
        <name>Zn(2+)</name>
        <dbReference type="ChEBI" id="CHEBI:29105"/>
        <label>2</label>
    </ligand>
</feature>
<dbReference type="InterPro" id="IPR012091">
    <property type="entry name" value="Pept_M54_archaemetzncn_arc/bac"/>
</dbReference>
<comment type="cofactor">
    <cofactor evidence="6">
        <name>Zn(2+)</name>
        <dbReference type="ChEBI" id="CHEBI:29105"/>
    </cofactor>
    <text evidence="6">Binds 2 Zn(2+) ions per subunit. One is catalytic, whereas the other seems to have a structural role.</text>
</comment>
<evidence type="ECO:0000256" key="5">
    <source>
        <dbReference type="ARBA" id="ARBA00023049"/>
    </source>
</evidence>
<comment type="subunit">
    <text evidence="6">Monomer.</text>
</comment>
<dbReference type="EMBL" id="CP000493">
    <property type="protein sequence ID" value="ABM80476.1"/>
    <property type="molecule type" value="Genomic_DNA"/>
</dbReference>
<feature type="binding site" evidence="6">
    <location>
        <position position="167"/>
    </location>
    <ligand>
        <name>Zn(2+)</name>
        <dbReference type="ChEBI" id="CHEBI:29105"/>
        <label>2</label>
    </ligand>
</feature>
<dbReference type="OrthoDB" id="50281at2157"/>
<organism evidence="7 8">
    <name type="scientific">Hyperthermus butylicus (strain DSM 5456 / JCM 9403 / PLM1-5)</name>
    <dbReference type="NCBI Taxonomy" id="415426"/>
    <lineage>
        <taxon>Archaea</taxon>
        <taxon>Thermoproteota</taxon>
        <taxon>Thermoprotei</taxon>
        <taxon>Desulfurococcales</taxon>
        <taxon>Pyrodictiaceae</taxon>
        <taxon>Hyperthermus</taxon>
    </lineage>
</organism>
<evidence type="ECO:0000313" key="8">
    <source>
        <dbReference type="Proteomes" id="UP000002593"/>
    </source>
</evidence>
<dbReference type="PIRSF" id="PIRSF005785">
    <property type="entry name" value="Zn-prot_arch"/>
    <property type="match status" value="1"/>
</dbReference>
<keyword evidence="4 6" id="KW-0862">Zinc</keyword>
<keyword evidence="8" id="KW-1185">Reference proteome</keyword>
<evidence type="ECO:0000256" key="3">
    <source>
        <dbReference type="ARBA" id="ARBA00022801"/>
    </source>
</evidence>
<evidence type="ECO:0000256" key="1">
    <source>
        <dbReference type="ARBA" id="ARBA00022670"/>
    </source>
</evidence>
<dbReference type="CDD" id="cd11375">
    <property type="entry name" value="Peptidase_M54"/>
    <property type="match status" value="1"/>
</dbReference>
<dbReference type="EnsemblBacteria" id="ABM80476">
    <property type="protein sequence ID" value="ABM80476"/>
    <property type="gene ID" value="Hbut_0618"/>
</dbReference>
<dbReference type="HAMAP" id="MF_01842">
    <property type="entry name" value="Archaemetzincin"/>
    <property type="match status" value="1"/>
</dbReference>
<protein>
    <recommendedName>
        <fullName evidence="6">Archaemetzincin</fullName>
        <ecNumber evidence="6">3.4.-.-</ecNumber>
    </recommendedName>
</protein>
<keyword evidence="5 6" id="KW-0482">Metalloprotease</keyword>
<dbReference type="PANTHER" id="PTHR15910">
    <property type="entry name" value="ARCHAEMETZINCIN"/>
    <property type="match status" value="1"/>
</dbReference>
<dbReference type="GO" id="GO:0008237">
    <property type="term" value="F:metallopeptidase activity"/>
    <property type="evidence" value="ECO:0007669"/>
    <property type="project" value="UniProtKB-UniRule"/>
</dbReference>
<evidence type="ECO:0000256" key="4">
    <source>
        <dbReference type="ARBA" id="ARBA00022833"/>
    </source>
</evidence>
<comment type="similarity">
    <text evidence="6">Belongs to the peptidase M54 family.</text>
</comment>
<dbReference type="InterPro" id="IPR012962">
    <property type="entry name" value="Pept_M54_archaemetzincn"/>
</dbReference>
<dbReference type="RefSeq" id="WP_011821794.1">
    <property type="nucleotide sequence ID" value="NC_008818.1"/>
</dbReference>
<dbReference type="PANTHER" id="PTHR15910:SF1">
    <property type="entry name" value="ARCHAEMETZINCIN-2"/>
    <property type="match status" value="1"/>
</dbReference>
<evidence type="ECO:0000256" key="6">
    <source>
        <dbReference type="HAMAP-Rule" id="MF_01842"/>
    </source>
</evidence>
<sequence length="189" mass="20962">MVVIHIAGTHVERDDLVFLSARLREAYSNAHVNIVEQELEPPPSAYDPVRRQYLSDAILELAAILHEKLRGDALLVVAGFDAYTPGLNFVFGQALLGRGVAVVYTARLHPEFYGEPPNEALYRRRLLKEALHELGHALGLEHCATPGCVMNFSNSIWGVDKKKPMYCRRCTVKLAARGVRVSPAYILGA</sequence>
<dbReference type="GeneID" id="4782304"/>
<feature type="binding site" evidence="6">
    <location>
        <position position="142"/>
    </location>
    <ligand>
        <name>Zn(2+)</name>
        <dbReference type="ChEBI" id="CHEBI:29105"/>
        <label>1</label>
        <note>catalytic</note>
    </ligand>
</feature>
<feature type="binding site" evidence="6">
    <location>
        <position position="136"/>
    </location>
    <ligand>
        <name>Zn(2+)</name>
        <dbReference type="ChEBI" id="CHEBI:29105"/>
        <label>1</label>
        <note>catalytic</note>
    </ligand>
</feature>
<name>A2BKG5_HYPBU</name>
<dbReference type="GO" id="GO:0006508">
    <property type="term" value="P:proteolysis"/>
    <property type="evidence" value="ECO:0007669"/>
    <property type="project" value="UniProtKB-UniRule"/>
</dbReference>
<evidence type="ECO:0000256" key="2">
    <source>
        <dbReference type="ARBA" id="ARBA00022723"/>
    </source>
</evidence>
<evidence type="ECO:0000313" key="7">
    <source>
        <dbReference type="EMBL" id="ABM80476.1"/>
    </source>
</evidence>
<dbReference type="InterPro" id="IPR024079">
    <property type="entry name" value="MetalloPept_cat_dom_sf"/>
</dbReference>
<dbReference type="GO" id="GO:0008270">
    <property type="term" value="F:zinc ion binding"/>
    <property type="evidence" value="ECO:0007669"/>
    <property type="project" value="UniProtKB-UniRule"/>
</dbReference>
<keyword evidence="3 6" id="KW-0378">Hydrolase</keyword>
<dbReference type="NCBIfam" id="NF033823">
    <property type="entry name" value="archmetzin"/>
    <property type="match status" value="1"/>
</dbReference>
<feature type="binding site" evidence="6">
    <location>
        <position position="170"/>
    </location>
    <ligand>
        <name>Zn(2+)</name>
        <dbReference type="ChEBI" id="CHEBI:29105"/>
        <label>2</label>
    </ligand>
</feature>
<dbReference type="eggNOG" id="arCOG00458">
    <property type="taxonomic scope" value="Archaea"/>
</dbReference>
<gene>
    <name evidence="6" type="primary">amzA</name>
    <name evidence="7" type="ordered locus">Hbut_0618</name>
</gene>
<dbReference type="Gene3D" id="3.40.390.10">
    <property type="entry name" value="Collagenase (Catalytic Domain)"/>
    <property type="match status" value="1"/>
</dbReference>
<accession>A2BKG5</accession>
<feature type="binding site" evidence="6">
    <location>
        <position position="143"/>
    </location>
    <ligand>
        <name>Zn(2+)</name>
        <dbReference type="ChEBI" id="CHEBI:29105"/>
        <label>2</label>
    </ligand>
</feature>
<comment type="function">
    <text evidence="6">Probable zinc metalloprotease whose natural substrate is unknown.</text>
</comment>
<proteinExistence type="inferred from homology"/>